<proteinExistence type="predicted"/>
<keyword evidence="1" id="KW-0472">Membrane</keyword>
<evidence type="ECO:0000313" key="2">
    <source>
        <dbReference type="EMBL" id="TCL49781.1"/>
    </source>
</evidence>
<organism evidence="2 3">
    <name type="scientific">Thermolongibacillus altinsuensis</name>
    <dbReference type="NCBI Taxonomy" id="575256"/>
    <lineage>
        <taxon>Bacteria</taxon>
        <taxon>Bacillati</taxon>
        <taxon>Bacillota</taxon>
        <taxon>Bacilli</taxon>
        <taxon>Bacillales</taxon>
        <taxon>Anoxybacillaceae</taxon>
        <taxon>Thermolongibacillus</taxon>
    </lineage>
</organism>
<keyword evidence="3" id="KW-1185">Reference proteome</keyword>
<feature type="transmembrane region" description="Helical" evidence="1">
    <location>
        <begin position="50"/>
        <end position="71"/>
    </location>
</feature>
<gene>
    <name evidence="2" type="ORF">EDD69_106137</name>
</gene>
<dbReference type="EMBL" id="SLUL01000006">
    <property type="protein sequence ID" value="TCL49781.1"/>
    <property type="molecule type" value="Genomic_DNA"/>
</dbReference>
<keyword evidence="1" id="KW-0812">Transmembrane</keyword>
<reference evidence="2 3" key="1">
    <citation type="submission" date="2019-03" db="EMBL/GenBank/DDBJ databases">
        <title>Genomic Encyclopedia of Type Strains, Phase IV (KMG-IV): sequencing the most valuable type-strain genomes for metagenomic binning, comparative biology and taxonomic classification.</title>
        <authorList>
            <person name="Goeker M."/>
        </authorList>
    </citation>
    <scope>NUCLEOTIDE SEQUENCE [LARGE SCALE GENOMIC DNA]</scope>
    <source>
        <strain evidence="2 3">DSM 24979</strain>
    </source>
</reference>
<dbReference type="OrthoDB" id="2680264at2"/>
<feature type="transmembrane region" description="Helical" evidence="1">
    <location>
        <begin position="92"/>
        <end position="124"/>
    </location>
</feature>
<comment type="caution">
    <text evidence="2">The sequence shown here is derived from an EMBL/GenBank/DDBJ whole genome shotgun (WGS) entry which is preliminary data.</text>
</comment>
<name>A0A4R1QFB2_9BACL</name>
<feature type="transmembrane region" description="Helical" evidence="1">
    <location>
        <begin position="241"/>
        <end position="262"/>
    </location>
</feature>
<sequence>MKTAMKYQWMMMIRSKWLISFGVLFTILAAILVGSSGNESFSGFARSTAALLNLSLLLIPLVTLLTGSLFLSGEKEDGRLALLLTYPISTRALIGGLYIGSFLSLLTVISFGYGGASIVLFLIGGGWSSFFFLSFFLTVLLAGIFLAISMFIGLYTSNRLQAIGVSLLIWAFFVLFYEFFIVGILSMVPKGWVLPLFALSIIMNPVELVRVWTITAMKSGTIFGPQLYEWTKWAESMNGQFVFFGVACIWMVIPLIFANFLIKRGNRDA</sequence>
<keyword evidence="1" id="KW-1133">Transmembrane helix</keyword>
<dbReference type="RefSeq" id="WP_132948323.1">
    <property type="nucleotide sequence ID" value="NZ_SLUL01000006.1"/>
</dbReference>
<evidence type="ECO:0000313" key="3">
    <source>
        <dbReference type="Proteomes" id="UP000295658"/>
    </source>
</evidence>
<feature type="transmembrane region" description="Helical" evidence="1">
    <location>
        <begin position="130"/>
        <end position="155"/>
    </location>
</feature>
<dbReference type="Pfam" id="PF12679">
    <property type="entry name" value="ABC2_membrane_2"/>
    <property type="match status" value="1"/>
</dbReference>
<evidence type="ECO:0000256" key="1">
    <source>
        <dbReference type="SAM" id="Phobius"/>
    </source>
</evidence>
<feature type="transmembrane region" description="Helical" evidence="1">
    <location>
        <begin position="167"/>
        <end position="188"/>
    </location>
</feature>
<dbReference type="AlphaFoldDB" id="A0A4R1QFB2"/>
<dbReference type="GO" id="GO:0005886">
    <property type="term" value="C:plasma membrane"/>
    <property type="evidence" value="ECO:0007669"/>
    <property type="project" value="UniProtKB-SubCell"/>
</dbReference>
<protein>
    <submittedName>
        <fullName evidence="2">Cu-processing system permease protein</fullName>
    </submittedName>
</protein>
<dbReference type="Proteomes" id="UP000295658">
    <property type="component" value="Unassembled WGS sequence"/>
</dbReference>
<accession>A0A4R1QFB2</accession>
<dbReference type="GO" id="GO:0140359">
    <property type="term" value="F:ABC-type transporter activity"/>
    <property type="evidence" value="ECO:0007669"/>
    <property type="project" value="InterPro"/>
</dbReference>